<evidence type="ECO:0000313" key="3">
    <source>
        <dbReference type="EMBL" id="HJG27819.1"/>
    </source>
</evidence>
<dbReference type="PANTHER" id="PTHR30185:SF15">
    <property type="entry name" value="CRYPTIC BETA-GLUCOSIDE BGL OPERON ANTITERMINATOR"/>
    <property type="match status" value="1"/>
</dbReference>
<accession>A0A921LN97</accession>
<dbReference type="Pfam" id="PF03123">
    <property type="entry name" value="CAT_RBD"/>
    <property type="match status" value="1"/>
</dbReference>
<dbReference type="Proteomes" id="UP000782880">
    <property type="component" value="Unassembled WGS sequence"/>
</dbReference>
<dbReference type="InterPro" id="IPR036634">
    <property type="entry name" value="PRD_sf"/>
</dbReference>
<organism evidence="3 4">
    <name type="scientific">Subdoligranulum variabile</name>
    <dbReference type="NCBI Taxonomy" id="214851"/>
    <lineage>
        <taxon>Bacteria</taxon>
        <taxon>Bacillati</taxon>
        <taxon>Bacillota</taxon>
        <taxon>Clostridia</taxon>
        <taxon>Eubacteriales</taxon>
        <taxon>Oscillospiraceae</taxon>
        <taxon>Subdoligranulum</taxon>
    </lineage>
</organism>
<comment type="caution">
    <text evidence="3">The sequence shown here is derived from an EMBL/GenBank/DDBJ whole genome shotgun (WGS) entry which is preliminary data.</text>
</comment>
<keyword evidence="1" id="KW-0677">Repeat</keyword>
<gene>
    <name evidence="3" type="ORF">K8V20_04130</name>
</gene>
<dbReference type="PANTHER" id="PTHR30185">
    <property type="entry name" value="CRYPTIC BETA-GLUCOSIDE BGL OPERON ANTITERMINATOR"/>
    <property type="match status" value="1"/>
</dbReference>
<name>A0A921LN97_9FIRM</name>
<reference evidence="3" key="1">
    <citation type="journal article" date="2021" name="PeerJ">
        <title>Extensive microbial diversity within the chicken gut microbiome revealed by metagenomics and culture.</title>
        <authorList>
            <person name="Gilroy R."/>
            <person name="Ravi A."/>
            <person name="Getino M."/>
            <person name="Pursley I."/>
            <person name="Horton D.L."/>
            <person name="Alikhan N.F."/>
            <person name="Baker D."/>
            <person name="Gharbi K."/>
            <person name="Hall N."/>
            <person name="Watson M."/>
            <person name="Adriaenssens E.M."/>
            <person name="Foster-Nyarko E."/>
            <person name="Jarju S."/>
            <person name="Secka A."/>
            <person name="Antonio M."/>
            <person name="Oren A."/>
            <person name="Chaudhuri R.R."/>
            <person name="La Ragione R."/>
            <person name="Hildebrand F."/>
            <person name="Pallen M.J."/>
        </authorList>
    </citation>
    <scope>NUCLEOTIDE SEQUENCE</scope>
    <source>
        <strain evidence="3">ChiBcec21-2208</strain>
    </source>
</reference>
<feature type="domain" description="PRD" evidence="2">
    <location>
        <begin position="171"/>
        <end position="281"/>
    </location>
</feature>
<dbReference type="SUPFAM" id="SSF63520">
    <property type="entry name" value="PTS-regulatory domain, PRD"/>
    <property type="match status" value="2"/>
</dbReference>
<dbReference type="InterPro" id="IPR004341">
    <property type="entry name" value="CAT_RNA-bd_dom"/>
</dbReference>
<dbReference type="Gene3D" id="2.30.24.10">
    <property type="entry name" value="CAT RNA-binding domain"/>
    <property type="match status" value="1"/>
</dbReference>
<proteinExistence type="predicted"/>
<dbReference type="InterPro" id="IPR011608">
    <property type="entry name" value="PRD"/>
</dbReference>
<dbReference type="Pfam" id="PF00874">
    <property type="entry name" value="PRD"/>
    <property type="match status" value="2"/>
</dbReference>
<dbReference type="SMART" id="SM01061">
    <property type="entry name" value="CAT_RBD"/>
    <property type="match status" value="1"/>
</dbReference>
<evidence type="ECO:0000256" key="1">
    <source>
        <dbReference type="ARBA" id="ARBA00022737"/>
    </source>
</evidence>
<sequence length="285" mass="33139">MKVIKILNNNLVFARDDNGREVIVKGPGIGFHASRGDTVDESRIGQVFYPQEKQNIQQIQEFLLSIPAEYLNFVQDFVDSIKAAEGITFNSSIYLSLSDHLLGTIKRYQEGISLENVLLLDIKRLYKKEYTWGEQMLAQVKKVFGVTLPSDEAGFIALHFVNAEENQSGNDSYKIAAIVSDIQQTVKNYYSDLEFDDNSLYYQRFLTHLKYFAQRYLHKELQTDQDDSLFQLVSQQYREAFGCVKMIFLMMEERYGYQLSQEEMMYLTIHIQTNAEHARRKDSHT</sequence>
<dbReference type="InterPro" id="IPR050661">
    <property type="entry name" value="BglG_antiterminators"/>
</dbReference>
<evidence type="ECO:0000259" key="2">
    <source>
        <dbReference type="PROSITE" id="PS51372"/>
    </source>
</evidence>
<evidence type="ECO:0000313" key="4">
    <source>
        <dbReference type="Proteomes" id="UP000782880"/>
    </source>
</evidence>
<dbReference type="PROSITE" id="PS51372">
    <property type="entry name" value="PRD_2"/>
    <property type="match status" value="2"/>
</dbReference>
<dbReference type="EMBL" id="DYVE01000106">
    <property type="protein sequence ID" value="HJG27819.1"/>
    <property type="molecule type" value="Genomic_DNA"/>
</dbReference>
<feature type="domain" description="PRD" evidence="2">
    <location>
        <begin position="65"/>
        <end position="170"/>
    </location>
</feature>
<protein>
    <submittedName>
        <fullName evidence="3">PRD domain-containing protein</fullName>
    </submittedName>
</protein>
<dbReference type="Gene3D" id="1.10.1790.10">
    <property type="entry name" value="PRD domain"/>
    <property type="match status" value="2"/>
</dbReference>
<dbReference type="GO" id="GO:0006355">
    <property type="term" value="P:regulation of DNA-templated transcription"/>
    <property type="evidence" value="ECO:0007669"/>
    <property type="project" value="InterPro"/>
</dbReference>
<dbReference type="GO" id="GO:0003723">
    <property type="term" value="F:RNA binding"/>
    <property type="evidence" value="ECO:0007669"/>
    <property type="project" value="InterPro"/>
</dbReference>
<dbReference type="AlphaFoldDB" id="A0A921LN97"/>
<reference evidence="3" key="2">
    <citation type="submission" date="2021-09" db="EMBL/GenBank/DDBJ databases">
        <authorList>
            <person name="Gilroy R."/>
        </authorList>
    </citation>
    <scope>NUCLEOTIDE SEQUENCE</scope>
    <source>
        <strain evidence="3">ChiBcec21-2208</strain>
    </source>
</reference>
<dbReference type="InterPro" id="IPR036650">
    <property type="entry name" value="CAT_RNA-bd_dom_sf"/>
</dbReference>
<dbReference type="SUPFAM" id="SSF50151">
    <property type="entry name" value="SacY-like RNA-binding domain"/>
    <property type="match status" value="1"/>
</dbReference>
<dbReference type="NCBIfam" id="NF046042">
    <property type="entry name" value="LicT"/>
    <property type="match status" value="1"/>
</dbReference>